<reference evidence="1 2" key="1">
    <citation type="journal article" date="2016" name="Mol. Biol. Evol.">
        <title>Comparative Genomics of Early-Diverging Mushroom-Forming Fungi Provides Insights into the Origins of Lignocellulose Decay Capabilities.</title>
        <authorList>
            <person name="Nagy L.G."/>
            <person name="Riley R."/>
            <person name="Tritt A."/>
            <person name="Adam C."/>
            <person name="Daum C."/>
            <person name="Floudas D."/>
            <person name="Sun H."/>
            <person name="Yadav J.S."/>
            <person name="Pangilinan J."/>
            <person name="Larsson K.H."/>
            <person name="Matsuura K."/>
            <person name="Barry K."/>
            <person name="Labutti K."/>
            <person name="Kuo R."/>
            <person name="Ohm R.A."/>
            <person name="Bhattacharya S.S."/>
            <person name="Shirouzu T."/>
            <person name="Yoshinaga Y."/>
            <person name="Martin F.M."/>
            <person name="Grigoriev I.V."/>
            <person name="Hibbett D.S."/>
        </authorList>
    </citation>
    <scope>NUCLEOTIDE SEQUENCE [LARGE SCALE GENOMIC DNA]</scope>
    <source>
        <strain evidence="1 2">HHB10207 ss-3</strain>
    </source>
</reference>
<evidence type="ECO:0000313" key="1">
    <source>
        <dbReference type="EMBL" id="KZT31154.1"/>
    </source>
</evidence>
<dbReference type="Proteomes" id="UP000076798">
    <property type="component" value="Unassembled WGS sequence"/>
</dbReference>
<dbReference type="EMBL" id="KV428798">
    <property type="protein sequence ID" value="KZT31154.1"/>
    <property type="molecule type" value="Genomic_DNA"/>
</dbReference>
<evidence type="ECO:0000313" key="2">
    <source>
        <dbReference type="Proteomes" id="UP000076798"/>
    </source>
</evidence>
<gene>
    <name evidence="1" type="ORF">SISSUDRAFT_1068032</name>
</gene>
<organism evidence="1 2">
    <name type="scientific">Sistotremastrum suecicum HHB10207 ss-3</name>
    <dbReference type="NCBI Taxonomy" id="1314776"/>
    <lineage>
        <taxon>Eukaryota</taxon>
        <taxon>Fungi</taxon>
        <taxon>Dikarya</taxon>
        <taxon>Basidiomycota</taxon>
        <taxon>Agaricomycotina</taxon>
        <taxon>Agaricomycetes</taxon>
        <taxon>Sistotremastrales</taxon>
        <taxon>Sistotremastraceae</taxon>
        <taxon>Sistotremastrum</taxon>
    </lineage>
</organism>
<sequence>MSIGMARPVLRWITCGVGPTDRNLALVPSALLASSFREAPAHWLFDILGTITLDWQVLPGAIIVQQCEAHLTDISLYLTLYMSCTLLLYN</sequence>
<proteinExistence type="predicted"/>
<dbReference type="AlphaFoldDB" id="A0A165WHC6"/>
<protein>
    <submittedName>
        <fullName evidence="1">Uncharacterized protein</fullName>
    </submittedName>
</protein>
<keyword evidence="2" id="KW-1185">Reference proteome</keyword>
<name>A0A165WHC6_9AGAM</name>
<accession>A0A165WHC6</accession>